<evidence type="ECO:0000313" key="3">
    <source>
        <dbReference type="Proteomes" id="UP000316291"/>
    </source>
</evidence>
<dbReference type="AlphaFoldDB" id="A0A562S1E8"/>
<gene>
    <name evidence="2" type="ORF">IQ16_01265</name>
</gene>
<comment type="caution">
    <text evidence="2">The sequence shown here is derived from an EMBL/GenBank/DDBJ whole genome shotgun (WGS) entry which is preliminary data.</text>
</comment>
<dbReference type="Pfam" id="PF21834">
    <property type="entry name" value="DUF6894"/>
    <property type="match status" value="1"/>
</dbReference>
<evidence type="ECO:0000259" key="1">
    <source>
        <dbReference type="Pfam" id="PF21834"/>
    </source>
</evidence>
<reference evidence="2 3" key="1">
    <citation type="journal article" date="2015" name="Stand. Genomic Sci.">
        <title>Genomic Encyclopedia of Bacterial and Archaeal Type Strains, Phase III: the genomes of soil and plant-associated and newly described type strains.</title>
        <authorList>
            <person name="Whitman W.B."/>
            <person name="Woyke T."/>
            <person name="Klenk H.P."/>
            <person name="Zhou Y."/>
            <person name="Lilburn T.G."/>
            <person name="Beck B.J."/>
            <person name="De Vos P."/>
            <person name="Vandamme P."/>
            <person name="Eisen J.A."/>
            <person name="Garrity G."/>
            <person name="Hugenholtz P."/>
            <person name="Kyrpides N.C."/>
        </authorList>
    </citation>
    <scope>NUCLEOTIDE SEQUENCE [LARGE SCALE GENOMIC DNA]</scope>
    <source>
        <strain evidence="2 3">CGMCC 1.10948</strain>
    </source>
</reference>
<evidence type="ECO:0000313" key="2">
    <source>
        <dbReference type="EMBL" id="TWI74973.1"/>
    </source>
</evidence>
<dbReference type="Proteomes" id="UP000316291">
    <property type="component" value="Unassembled WGS sequence"/>
</dbReference>
<keyword evidence="3" id="KW-1185">Reference proteome</keyword>
<organism evidence="2 3">
    <name type="scientific">Bradyrhizobium huanghuaihaiense</name>
    <dbReference type="NCBI Taxonomy" id="990078"/>
    <lineage>
        <taxon>Bacteria</taxon>
        <taxon>Pseudomonadati</taxon>
        <taxon>Pseudomonadota</taxon>
        <taxon>Alphaproteobacteria</taxon>
        <taxon>Hyphomicrobiales</taxon>
        <taxon>Nitrobacteraceae</taxon>
        <taxon>Bradyrhizobium</taxon>
    </lineage>
</organism>
<protein>
    <recommendedName>
        <fullName evidence="1">DUF6894 domain-containing protein</fullName>
    </recommendedName>
</protein>
<accession>A0A562S1E8</accession>
<proteinExistence type="predicted"/>
<sequence length="78" mass="8324">MPHYYFDIRDGKALAVDEEGLNLTNQRAAEIEAALSLADSAKDLAPSASGRGLAIEVRDANGPIFRAAFLFGTARSND</sequence>
<dbReference type="InterPro" id="IPR054189">
    <property type="entry name" value="DUF6894"/>
</dbReference>
<name>A0A562S1E8_9BRAD</name>
<feature type="domain" description="DUF6894" evidence="1">
    <location>
        <begin position="3"/>
        <end position="69"/>
    </location>
</feature>
<dbReference type="EMBL" id="VLLA01000002">
    <property type="protein sequence ID" value="TWI74973.1"/>
    <property type="molecule type" value="Genomic_DNA"/>
</dbReference>
<dbReference type="OrthoDB" id="8094360at2"/>